<comment type="caution">
    <text evidence="1">The sequence shown here is derived from an EMBL/GenBank/DDBJ whole genome shotgun (WGS) entry which is preliminary data.</text>
</comment>
<evidence type="ECO:0000313" key="1">
    <source>
        <dbReference type="EMBL" id="PML59822.1"/>
    </source>
</evidence>
<protein>
    <submittedName>
        <fullName evidence="1">Uncharacterized protein</fullName>
    </submittedName>
</protein>
<reference evidence="2" key="1">
    <citation type="submission" date="2016-07" db="EMBL/GenBank/DDBJ databases">
        <title>Nontailed viruses are major unrecognized killers of bacteria in the ocean.</title>
        <authorList>
            <person name="Kauffman K."/>
            <person name="Hussain F."/>
            <person name="Yang J."/>
            <person name="Arevalo P."/>
            <person name="Brown J."/>
            <person name="Cutler M."/>
            <person name="Kelly L."/>
            <person name="Polz M.F."/>
        </authorList>
    </citation>
    <scope>NUCLEOTIDE SEQUENCE [LARGE SCALE GENOMIC DNA]</scope>
    <source>
        <strain evidence="2">10N.261.51.B8</strain>
    </source>
</reference>
<dbReference type="Proteomes" id="UP000235746">
    <property type="component" value="Unassembled WGS sequence"/>
</dbReference>
<accession>A0A2N7IN74</accession>
<proteinExistence type="predicted"/>
<name>A0A2N7IN74_9VIBR</name>
<dbReference type="EMBL" id="MCYL01000001">
    <property type="protein sequence ID" value="PML59822.1"/>
    <property type="molecule type" value="Genomic_DNA"/>
</dbReference>
<gene>
    <name evidence="1" type="ORF">BCT74_00005</name>
</gene>
<organism evidence="1 2">
    <name type="scientific">Vibrio lentus</name>
    <dbReference type="NCBI Taxonomy" id="136468"/>
    <lineage>
        <taxon>Bacteria</taxon>
        <taxon>Pseudomonadati</taxon>
        <taxon>Pseudomonadota</taxon>
        <taxon>Gammaproteobacteria</taxon>
        <taxon>Vibrionales</taxon>
        <taxon>Vibrionaceae</taxon>
        <taxon>Vibrio</taxon>
    </lineage>
</organism>
<evidence type="ECO:0000313" key="2">
    <source>
        <dbReference type="Proteomes" id="UP000235746"/>
    </source>
</evidence>
<sequence>MLADSASRKKLLPEKYLSYAATNAVKGLNPEVRVGEKTGGGAHITDFVLYPMPNTNLSKLNIEMKWNVKDFEKQSERFPHYDGELSQGFVVALKDDSYSPKFVGGNQIPTVYLCPEEFKKWFTKKSYGIVSQALANKTGSKPSRLSGEKFWVVCIVGASEAHYLHHGKPQDIWAFRDNNNPKNIMNILDGDYVVFVRFDHCEPGRAVYPYGVKPNTKFTKSRGGYLNNDQISWALNLIDIRKVNKGYHLNYTSKPPYHGFDEEWLETPEKSPEQKNYTQFITFNKPNGDHFEYNWNCPEGTKLYRELFTDEKTETVSFVNSVRASMNTRGDAVEISRSSFESILHLVGTL</sequence>
<dbReference type="AlphaFoldDB" id="A0A2N7IN74"/>